<accession>A0A0A8ZU47</accession>
<sequence length="60" mass="6923">MYNRELTTHKTYNSLNSFVHKETSIDAIAASQQKSKKKKKESFTQTSARIPTKSKKKKGY</sequence>
<organism evidence="2">
    <name type="scientific">Arundo donax</name>
    <name type="common">Giant reed</name>
    <name type="synonym">Donax arundinaceus</name>
    <dbReference type="NCBI Taxonomy" id="35708"/>
    <lineage>
        <taxon>Eukaryota</taxon>
        <taxon>Viridiplantae</taxon>
        <taxon>Streptophyta</taxon>
        <taxon>Embryophyta</taxon>
        <taxon>Tracheophyta</taxon>
        <taxon>Spermatophyta</taxon>
        <taxon>Magnoliopsida</taxon>
        <taxon>Liliopsida</taxon>
        <taxon>Poales</taxon>
        <taxon>Poaceae</taxon>
        <taxon>PACMAD clade</taxon>
        <taxon>Arundinoideae</taxon>
        <taxon>Arundineae</taxon>
        <taxon>Arundo</taxon>
    </lineage>
</organism>
<reference evidence="2" key="2">
    <citation type="journal article" date="2015" name="Data Brief">
        <title>Shoot transcriptome of the giant reed, Arundo donax.</title>
        <authorList>
            <person name="Barrero R.A."/>
            <person name="Guerrero F.D."/>
            <person name="Moolhuijzen P."/>
            <person name="Goolsby J.A."/>
            <person name="Tidwell J."/>
            <person name="Bellgard S.E."/>
            <person name="Bellgard M.I."/>
        </authorList>
    </citation>
    <scope>NUCLEOTIDE SEQUENCE</scope>
    <source>
        <tissue evidence="2">Shoot tissue taken approximately 20 cm above the soil surface</tissue>
    </source>
</reference>
<evidence type="ECO:0000313" key="2">
    <source>
        <dbReference type="EMBL" id="JAD38357.1"/>
    </source>
</evidence>
<feature type="region of interest" description="Disordered" evidence="1">
    <location>
        <begin position="30"/>
        <end position="60"/>
    </location>
</feature>
<name>A0A0A8ZU47_ARUDO</name>
<evidence type="ECO:0000256" key="1">
    <source>
        <dbReference type="SAM" id="MobiDB-lite"/>
    </source>
</evidence>
<dbReference type="EMBL" id="GBRH01259538">
    <property type="protein sequence ID" value="JAD38357.1"/>
    <property type="molecule type" value="Transcribed_RNA"/>
</dbReference>
<dbReference type="AlphaFoldDB" id="A0A0A8ZU47"/>
<proteinExistence type="predicted"/>
<protein>
    <submittedName>
        <fullName evidence="2">Uncharacterized protein</fullName>
    </submittedName>
</protein>
<reference evidence="2" key="1">
    <citation type="submission" date="2014-09" db="EMBL/GenBank/DDBJ databases">
        <authorList>
            <person name="Magalhaes I.L.F."/>
            <person name="Oliveira U."/>
            <person name="Santos F.R."/>
            <person name="Vidigal T.H.D.A."/>
            <person name="Brescovit A.D."/>
            <person name="Santos A.J."/>
        </authorList>
    </citation>
    <scope>NUCLEOTIDE SEQUENCE</scope>
    <source>
        <tissue evidence="2">Shoot tissue taken approximately 20 cm above the soil surface</tissue>
    </source>
</reference>